<name>H3C6I1_TETNG</name>
<sequence>MGYQGYVGCEYKPLGSTQEGLGWLTKYTQPAEAAGSRRCPGVHPEGCSRERNRRRFSGPVRSFPVESQQ</sequence>
<feature type="region of interest" description="Disordered" evidence="1">
    <location>
        <begin position="34"/>
        <end position="69"/>
    </location>
</feature>
<reference evidence="2" key="2">
    <citation type="submission" date="2025-08" db="UniProtKB">
        <authorList>
            <consortium name="Ensembl"/>
        </authorList>
    </citation>
    <scope>IDENTIFICATION</scope>
</reference>
<organism evidence="2 3">
    <name type="scientific">Tetraodon nigroviridis</name>
    <name type="common">Spotted green pufferfish</name>
    <name type="synonym">Chelonodon nigroviridis</name>
    <dbReference type="NCBI Taxonomy" id="99883"/>
    <lineage>
        <taxon>Eukaryota</taxon>
        <taxon>Metazoa</taxon>
        <taxon>Chordata</taxon>
        <taxon>Craniata</taxon>
        <taxon>Vertebrata</taxon>
        <taxon>Euteleostomi</taxon>
        <taxon>Actinopterygii</taxon>
        <taxon>Neopterygii</taxon>
        <taxon>Teleostei</taxon>
        <taxon>Neoteleostei</taxon>
        <taxon>Acanthomorphata</taxon>
        <taxon>Eupercaria</taxon>
        <taxon>Tetraodontiformes</taxon>
        <taxon>Tetradontoidea</taxon>
        <taxon>Tetraodontidae</taxon>
        <taxon>Tetraodon</taxon>
    </lineage>
</organism>
<accession>H3C6I1</accession>
<dbReference type="Proteomes" id="UP000007303">
    <property type="component" value="Unassembled WGS sequence"/>
</dbReference>
<dbReference type="HOGENOM" id="CLU_2775352_0_0_1"/>
<proteinExistence type="predicted"/>
<dbReference type="InParanoid" id="H3C6I1"/>
<protein>
    <submittedName>
        <fullName evidence="2">Uncharacterized protein</fullName>
    </submittedName>
</protein>
<keyword evidence="3" id="KW-1185">Reference proteome</keyword>
<reference evidence="2" key="3">
    <citation type="submission" date="2025-09" db="UniProtKB">
        <authorList>
            <consortium name="Ensembl"/>
        </authorList>
    </citation>
    <scope>IDENTIFICATION</scope>
</reference>
<evidence type="ECO:0000256" key="1">
    <source>
        <dbReference type="SAM" id="MobiDB-lite"/>
    </source>
</evidence>
<evidence type="ECO:0000313" key="2">
    <source>
        <dbReference type="Ensembl" id="ENSTNIP00000003851.1"/>
    </source>
</evidence>
<evidence type="ECO:0000313" key="3">
    <source>
        <dbReference type="Proteomes" id="UP000007303"/>
    </source>
</evidence>
<reference evidence="3" key="1">
    <citation type="journal article" date="2004" name="Nature">
        <title>Genome duplication in the teleost fish Tetraodon nigroviridis reveals the early vertebrate proto-karyotype.</title>
        <authorList>
            <person name="Jaillon O."/>
            <person name="Aury J.-M."/>
            <person name="Brunet F."/>
            <person name="Petit J.-L."/>
            <person name="Stange-Thomann N."/>
            <person name="Mauceli E."/>
            <person name="Bouneau L."/>
            <person name="Fischer C."/>
            <person name="Ozouf-Costaz C."/>
            <person name="Bernot A."/>
            <person name="Nicaud S."/>
            <person name="Jaffe D."/>
            <person name="Fisher S."/>
            <person name="Lutfalla G."/>
            <person name="Dossat C."/>
            <person name="Segurens B."/>
            <person name="Dasilva C."/>
            <person name="Salanoubat M."/>
            <person name="Levy M."/>
            <person name="Boudet N."/>
            <person name="Castellano S."/>
            <person name="Anthouard V."/>
            <person name="Jubin C."/>
            <person name="Castelli V."/>
            <person name="Katinka M."/>
            <person name="Vacherie B."/>
            <person name="Biemont C."/>
            <person name="Skalli Z."/>
            <person name="Cattolico L."/>
            <person name="Poulain J."/>
            <person name="De Berardinis V."/>
            <person name="Cruaud C."/>
            <person name="Duprat S."/>
            <person name="Brottier P."/>
            <person name="Coutanceau J.-P."/>
            <person name="Gouzy J."/>
            <person name="Parra G."/>
            <person name="Lardier G."/>
            <person name="Chapple C."/>
            <person name="McKernan K.J."/>
            <person name="McEwan P."/>
            <person name="Bosak S."/>
            <person name="Kellis M."/>
            <person name="Volff J.-N."/>
            <person name="Guigo R."/>
            <person name="Zody M.C."/>
            <person name="Mesirov J."/>
            <person name="Lindblad-Toh K."/>
            <person name="Birren B."/>
            <person name="Nusbaum C."/>
            <person name="Kahn D."/>
            <person name="Robinson-Rechavi M."/>
            <person name="Laudet V."/>
            <person name="Schachter V."/>
            <person name="Quetier F."/>
            <person name="Saurin W."/>
            <person name="Scarpelli C."/>
            <person name="Wincker P."/>
            <person name="Lander E.S."/>
            <person name="Weissenbach J."/>
            <person name="Roest Crollius H."/>
        </authorList>
    </citation>
    <scope>NUCLEOTIDE SEQUENCE [LARGE SCALE GENOMIC DNA]</scope>
</reference>
<dbReference type="STRING" id="99883.ENSTNIP00000003851"/>
<dbReference type="Ensembl" id="ENSTNIT00000004185.1">
    <property type="protein sequence ID" value="ENSTNIP00000003851.1"/>
    <property type="gene ID" value="ENSTNIG00000000743.1"/>
</dbReference>
<dbReference type="AlphaFoldDB" id="H3C6I1"/>